<keyword evidence="2" id="KW-0472">Membrane</keyword>
<evidence type="ECO:0000313" key="3">
    <source>
        <dbReference type="EMBL" id="KAL0640620.1"/>
    </source>
</evidence>
<protein>
    <submittedName>
        <fullName evidence="3">Uncharacterized protein</fullName>
    </submittedName>
</protein>
<keyword evidence="4" id="KW-1185">Reference proteome</keyword>
<evidence type="ECO:0000256" key="2">
    <source>
        <dbReference type="SAM" id="Phobius"/>
    </source>
</evidence>
<feature type="region of interest" description="Disordered" evidence="1">
    <location>
        <begin position="1"/>
        <end position="98"/>
    </location>
</feature>
<feature type="compositionally biased region" description="Polar residues" evidence="1">
    <location>
        <begin position="222"/>
        <end position="232"/>
    </location>
</feature>
<accession>A0ABR3GXK2</accession>
<keyword evidence="2" id="KW-0812">Transmembrane</keyword>
<comment type="caution">
    <text evidence="3">The sequence shown here is derived from an EMBL/GenBank/DDBJ whole genome shotgun (WGS) entry which is preliminary data.</text>
</comment>
<evidence type="ECO:0000313" key="4">
    <source>
        <dbReference type="Proteomes" id="UP001447188"/>
    </source>
</evidence>
<reference evidence="3 4" key="1">
    <citation type="submission" date="2024-02" db="EMBL/GenBank/DDBJ databases">
        <title>Discinaceae phylogenomics.</title>
        <authorList>
            <person name="Dirks A.C."/>
            <person name="James T.Y."/>
        </authorList>
    </citation>
    <scope>NUCLEOTIDE SEQUENCE [LARGE SCALE GENOMIC DNA]</scope>
    <source>
        <strain evidence="3 4">ACD0624</strain>
    </source>
</reference>
<feature type="compositionally biased region" description="Polar residues" evidence="1">
    <location>
        <begin position="64"/>
        <end position="77"/>
    </location>
</feature>
<feature type="compositionally biased region" description="Polar residues" evidence="1">
    <location>
        <begin position="18"/>
        <end position="37"/>
    </location>
</feature>
<dbReference type="EMBL" id="JBBBZM010000002">
    <property type="protein sequence ID" value="KAL0640620.1"/>
    <property type="molecule type" value="Genomic_DNA"/>
</dbReference>
<feature type="compositionally biased region" description="Basic and acidic residues" evidence="1">
    <location>
        <begin position="208"/>
        <end position="221"/>
    </location>
</feature>
<sequence length="248" mass="26723">MGGISPVSAYPVSPPQLPQNDASVRILSDTQQGSPSSPAILLPRDLKTTEPETTSPGSKEITYISESSNPSVSPGAQSSEDDDGDDEEESLPHSGLNPNIISGIAVGSGFGLLLIIAALMYAFRVGWEKGQKQKAKEMVQKSPKLPAPPESEHWKQMDVITPPEVVLETGSSCWDSGSWPCCDEHMEKYKPVGERYSFRPGKGVYEIQKQDLDKASEDMESRSTGARSNTDSGLGLDEEGKGKGREKL</sequence>
<feature type="transmembrane region" description="Helical" evidence="2">
    <location>
        <begin position="100"/>
        <end position="123"/>
    </location>
</feature>
<feature type="compositionally biased region" description="Acidic residues" evidence="1">
    <location>
        <begin position="79"/>
        <end position="89"/>
    </location>
</feature>
<keyword evidence="2" id="KW-1133">Transmembrane helix</keyword>
<organism evidence="3 4">
    <name type="scientific">Discina gigas</name>
    <dbReference type="NCBI Taxonomy" id="1032678"/>
    <lineage>
        <taxon>Eukaryota</taxon>
        <taxon>Fungi</taxon>
        <taxon>Dikarya</taxon>
        <taxon>Ascomycota</taxon>
        <taxon>Pezizomycotina</taxon>
        <taxon>Pezizomycetes</taxon>
        <taxon>Pezizales</taxon>
        <taxon>Discinaceae</taxon>
        <taxon>Discina</taxon>
    </lineage>
</organism>
<gene>
    <name evidence="3" type="ORF">Q9L58_000288</name>
</gene>
<feature type="region of interest" description="Disordered" evidence="1">
    <location>
        <begin position="207"/>
        <end position="248"/>
    </location>
</feature>
<name>A0ABR3GXK2_9PEZI</name>
<evidence type="ECO:0000256" key="1">
    <source>
        <dbReference type="SAM" id="MobiDB-lite"/>
    </source>
</evidence>
<feature type="compositionally biased region" description="Basic and acidic residues" evidence="1">
    <location>
        <begin position="238"/>
        <end position="248"/>
    </location>
</feature>
<dbReference type="Proteomes" id="UP001447188">
    <property type="component" value="Unassembled WGS sequence"/>
</dbReference>
<proteinExistence type="predicted"/>